<dbReference type="KEGG" id="ssao:94295238"/>
<dbReference type="Proteomes" id="UP000018208">
    <property type="component" value="Unassembled WGS sequence"/>
</dbReference>
<name>A0A9P8M0N9_9EUKA</name>
<keyword evidence="2" id="KW-1185">Reference proteome</keyword>
<reference evidence="1 2" key="1">
    <citation type="journal article" date="2014" name="PLoS Genet.">
        <title>The Genome of Spironucleus salmonicida Highlights a Fish Pathogen Adapted to Fluctuating Environments.</title>
        <authorList>
            <person name="Xu F."/>
            <person name="Jerlstrom-Hultqvist J."/>
            <person name="Einarsson E."/>
            <person name="Astvaldsson A."/>
            <person name="Svard S.G."/>
            <person name="Andersson J.O."/>
        </authorList>
    </citation>
    <scope>NUCLEOTIDE SEQUENCE [LARGE SCALE GENOMIC DNA]</scope>
    <source>
        <strain evidence="1 2">ATCC 50377</strain>
    </source>
</reference>
<gene>
    <name evidence="1" type="ORF">SS50377_21215</name>
</gene>
<accession>A0A9P8M0N9</accession>
<dbReference type="AlphaFoldDB" id="A0A9P8M0N9"/>
<evidence type="ECO:0000313" key="1">
    <source>
        <dbReference type="EMBL" id="KAH0577861.1"/>
    </source>
</evidence>
<evidence type="ECO:0000313" key="2">
    <source>
        <dbReference type="Proteomes" id="UP000018208"/>
    </source>
</evidence>
<protein>
    <submittedName>
        <fullName evidence="1">Uncharacterized protein</fullName>
    </submittedName>
</protein>
<sequence>MTAVMKALIVINHLQAANIANVRINYRLKHTINMTHQQLSGEDKQKYLQVIYNLSQEQIRQLLEWWHTVIGKNNKSE</sequence>
<comment type="caution">
    <text evidence="1">The sequence shown here is derived from an EMBL/GenBank/DDBJ whole genome shotgun (WGS) entry which is preliminary data.</text>
</comment>
<proteinExistence type="predicted"/>
<dbReference type="RefSeq" id="XP_067768634.1">
    <property type="nucleotide sequence ID" value="XM_067905152.1"/>
</dbReference>
<dbReference type="GeneID" id="94295238"/>
<organism evidence="1 2">
    <name type="scientific">Spironucleus salmonicida</name>
    <dbReference type="NCBI Taxonomy" id="348837"/>
    <lineage>
        <taxon>Eukaryota</taxon>
        <taxon>Metamonada</taxon>
        <taxon>Diplomonadida</taxon>
        <taxon>Hexamitidae</taxon>
        <taxon>Hexamitinae</taxon>
        <taxon>Spironucleus</taxon>
    </lineage>
</organism>
<dbReference type="EMBL" id="AUWU02000001">
    <property type="protein sequence ID" value="KAH0577861.1"/>
    <property type="molecule type" value="Genomic_DNA"/>
</dbReference>